<keyword evidence="6" id="KW-0067">ATP-binding</keyword>
<dbReference type="Pfam" id="PF19279">
    <property type="entry name" value="YegS_C"/>
    <property type="match status" value="1"/>
</dbReference>
<sequence>MTTADAAARDATTSAPDGPLRCAVVVNPARVDDLEQRRAAVDTALADAGWPAPEWIETTPDSPGIEQARQAAADGFDVVFACGGDGTVRACVEGLAGTSTALAILPAGTGNLLATNLGVPQDPTAGVRLVLERGRRKIDVGVAAPTDEDDDGGAPFSSAFAVMAGMGFDAAMLDDADKRLKSALGPVAYVLSALKHLGDRSMVLEIVLDDRPPLRRRARSVVVANVGRLQAGVLLLEQASPDDGQLDVAVLAPRSLLHWLRLAWGVVRRHEHVPHLEAHRASRVVVRADREHPRELDGDVIDPARVLSITVHRRALELCVPQPERSADLSEGSERL</sequence>
<comment type="caution">
    <text evidence="10">The sequence shown here is derived from an EMBL/GenBank/DDBJ whole genome shotgun (WGS) entry which is preliminary data.</text>
</comment>
<dbReference type="GO" id="GO:0008654">
    <property type="term" value="P:phospholipid biosynthetic process"/>
    <property type="evidence" value="ECO:0007669"/>
    <property type="project" value="UniProtKB-KW"/>
</dbReference>
<dbReference type="InterPro" id="IPR016064">
    <property type="entry name" value="NAD/diacylglycerol_kinase_sf"/>
</dbReference>
<dbReference type="Pfam" id="PF00781">
    <property type="entry name" value="DAGK_cat"/>
    <property type="match status" value="1"/>
</dbReference>
<dbReference type="Gene3D" id="3.40.50.10330">
    <property type="entry name" value="Probable inorganic polyphosphate/atp-NAD kinase, domain 1"/>
    <property type="match status" value="1"/>
</dbReference>
<dbReference type="PANTHER" id="PTHR12358:SF54">
    <property type="entry name" value="SPHINGOSINE KINASE RELATED PROTEIN"/>
    <property type="match status" value="1"/>
</dbReference>
<keyword evidence="4" id="KW-0547">Nucleotide-binding</keyword>
<dbReference type="GO" id="GO:0005524">
    <property type="term" value="F:ATP binding"/>
    <property type="evidence" value="ECO:0007669"/>
    <property type="project" value="UniProtKB-KW"/>
</dbReference>
<evidence type="ECO:0000256" key="4">
    <source>
        <dbReference type="ARBA" id="ARBA00022741"/>
    </source>
</evidence>
<evidence type="ECO:0000259" key="9">
    <source>
        <dbReference type="PROSITE" id="PS50146"/>
    </source>
</evidence>
<dbReference type="OrthoDB" id="3171056at2"/>
<protein>
    <submittedName>
        <fullName evidence="10">Diacylglycerol kinase</fullName>
    </submittedName>
</protein>
<dbReference type="InterPro" id="IPR017438">
    <property type="entry name" value="ATP-NAD_kinase_N"/>
</dbReference>
<evidence type="ECO:0000256" key="7">
    <source>
        <dbReference type="ARBA" id="ARBA00023209"/>
    </source>
</evidence>
<keyword evidence="7" id="KW-0443">Lipid metabolism</keyword>
<accession>A0A5C8ZEG8</accession>
<keyword evidence="7" id="KW-0444">Lipid biosynthesis</keyword>
<dbReference type="InterPro" id="IPR045540">
    <property type="entry name" value="YegS/DAGK_C"/>
</dbReference>
<evidence type="ECO:0000256" key="8">
    <source>
        <dbReference type="ARBA" id="ARBA00023264"/>
    </source>
</evidence>
<keyword evidence="8" id="KW-1208">Phospholipid metabolism</keyword>
<dbReference type="SMART" id="SM00046">
    <property type="entry name" value="DAGKc"/>
    <property type="match status" value="1"/>
</dbReference>
<dbReference type="GO" id="GO:0016301">
    <property type="term" value="F:kinase activity"/>
    <property type="evidence" value="ECO:0007669"/>
    <property type="project" value="UniProtKB-KW"/>
</dbReference>
<evidence type="ECO:0000256" key="5">
    <source>
        <dbReference type="ARBA" id="ARBA00022777"/>
    </source>
</evidence>
<dbReference type="InterPro" id="IPR050187">
    <property type="entry name" value="Lipid_Phosphate_FormReg"/>
</dbReference>
<keyword evidence="5 10" id="KW-0418">Kinase</keyword>
<name>A0A5C8ZEG8_9ACTN</name>
<gene>
    <name evidence="10" type="ORF">FMM08_12675</name>
</gene>
<dbReference type="AlphaFoldDB" id="A0A5C8ZEG8"/>
<feature type="domain" description="DAGKc" evidence="9">
    <location>
        <begin position="17"/>
        <end position="146"/>
    </location>
</feature>
<reference evidence="10 11" key="1">
    <citation type="submission" date="2019-07" db="EMBL/GenBank/DDBJ databases">
        <title>Quadrisphaera sp. strain DD2A genome sequencing and assembly.</title>
        <authorList>
            <person name="Kim I."/>
        </authorList>
    </citation>
    <scope>NUCLEOTIDE SEQUENCE [LARGE SCALE GENOMIC DNA]</scope>
    <source>
        <strain evidence="10 11">DD2A</strain>
    </source>
</reference>
<comment type="similarity">
    <text evidence="2">Belongs to the diacylglycerol/lipid kinase family.</text>
</comment>
<proteinExistence type="inferred from homology"/>
<organism evidence="10 11">
    <name type="scientific">Quadrisphaera setariae</name>
    <dbReference type="NCBI Taxonomy" id="2593304"/>
    <lineage>
        <taxon>Bacteria</taxon>
        <taxon>Bacillati</taxon>
        <taxon>Actinomycetota</taxon>
        <taxon>Actinomycetes</taxon>
        <taxon>Kineosporiales</taxon>
        <taxon>Kineosporiaceae</taxon>
        <taxon>Quadrisphaera</taxon>
    </lineage>
</organism>
<dbReference type="InterPro" id="IPR001206">
    <property type="entry name" value="Diacylglycerol_kinase_cat_dom"/>
</dbReference>
<evidence type="ECO:0000256" key="6">
    <source>
        <dbReference type="ARBA" id="ARBA00022840"/>
    </source>
</evidence>
<evidence type="ECO:0000313" key="11">
    <source>
        <dbReference type="Proteomes" id="UP000321234"/>
    </source>
</evidence>
<evidence type="ECO:0000256" key="2">
    <source>
        <dbReference type="ARBA" id="ARBA00005983"/>
    </source>
</evidence>
<keyword evidence="3" id="KW-0808">Transferase</keyword>
<dbReference type="Gene3D" id="2.60.200.40">
    <property type="match status" value="1"/>
</dbReference>
<dbReference type="Proteomes" id="UP000321234">
    <property type="component" value="Unassembled WGS sequence"/>
</dbReference>
<dbReference type="EMBL" id="VKAC01000007">
    <property type="protein sequence ID" value="TXR55689.1"/>
    <property type="molecule type" value="Genomic_DNA"/>
</dbReference>
<evidence type="ECO:0000256" key="1">
    <source>
        <dbReference type="ARBA" id="ARBA00001946"/>
    </source>
</evidence>
<comment type="cofactor">
    <cofactor evidence="1">
        <name>Mg(2+)</name>
        <dbReference type="ChEBI" id="CHEBI:18420"/>
    </cofactor>
</comment>
<keyword evidence="7" id="KW-0594">Phospholipid biosynthesis</keyword>
<evidence type="ECO:0000313" key="10">
    <source>
        <dbReference type="EMBL" id="TXR55689.1"/>
    </source>
</evidence>
<evidence type="ECO:0000256" key="3">
    <source>
        <dbReference type="ARBA" id="ARBA00022679"/>
    </source>
</evidence>
<keyword evidence="11" id="KW-1185">Reference proteome</keyword>
<dbReference type="PROSITE" id="PS50146">
    <property type="entry name" value="DAGK"/>
    <property type="match status" value="1"/>
</dbReference>
<dbReference type="RefSeq" id="WP_147926745.1">
    <property type="nucleotide sequence ID" value="NZ_VKAC01000007.1"/>
</dbReference>
<dbReference type="SUPFAM" id="SSF111331">
    <property type="entry name" value="NAD kinase/diacylglycerol kinase-like"/>
    <property type="match status" value="1"/>
</dbReference>
<dbReference type="PANTHER" id="PTHR12358">
    <property type="entry name" value="SPHINGOSINE KINASE"/>
    <property type="match status" value="1"/>
</dbReference>